<dbReference type="Gene3D" id="3.30.710.10">
    <property type="entry name" value="Potassium Channel Kv1.1, Chain A"/>
    <property type="match status" value="3"/>
</dbReference>
<dbReference type="InterPro" id="IPR011333">
    <property type="entry name" value="SKP1/BTB/POZ_sf"/>
</dbReference>
<dbReference type="EMBL" id="CAXIEN010000585">
    <property type="protein sequence ID" value="CAL1300859.1"/>
    <property type="molecule type" value="Genomic_DNA"/>
</dbReference>
<comment type="caution">
    <text evidence="1">The sequence shown here is derived from an EMBL/GenBank/DDBJ whole genome shotgun (WGS) entry which is preliminary data.</text>
</comment>
<organism evidence="1 2">
    <name type="scientific">Larinioides sclopetarius</name>
    <dbReference type="NCBI Taxonomy" id="280406"/>
    <lineage>
        <taxon>Eukaryota</taxon>
        <taxon>Metazoa</taxon>
        <taxon>Ecdysozoa</taxon>
        <taxon>Arthropoda</taxon>
        <taxon>Chelicerata</taxon>
        <taxon>Arachnida</taxon>
        <taxon>Araneae</taxon>
        <taxon>Araneomorphae</taxon>
        <taxon>Entelegynae</taxon>
        <taxon>Araneoidea</taxon>
        <taxon>Araneidae</taxon>
        <taxon>Larinioides</taxon>
    </lineage>
</organism>
<dbReference type="Proteomes" id="UP001497382">
    <property type="component" value="Unassembled WGS sequence"/>
</dbReference>
<keyword evidence="2" id="KW-1185">Reference proteome</keyword>
<gene>
    <name evidence="1" type="ORF">LARSCL_LOCUS22160</name>
</gene>
<dbReference type="AlphaFoldDB" id="A0AAV2BZP1"/>
<proteinExistence type="predicted"/>
<protein>
    <submittedName>
        <fullName evidence="1">Uncharacterized protein</fullName>
    </submittedName>
</protein>
<name>A0AAV2BZP1_9ARAC</name>
<evidence type="ECO:0000313" key="2">
    <source>
        <dbReference type="Proteomes" id="UP001497382"/>
    </source>
</evidence>
<evidence type="ECO:0000313" key="1">
    <source>
        <dbReference type="EMBL" id="CAL1300859.1"/>
    </source>
</evidence>
<reference evidence="1 2" key="1">
    <citation type="submission" date="2024-04" db="EMBL/GenBank/DDBJ databases">
        <authorList>
            <person name="Rising A."/>
            <person name="Reimegard J."/>
            <person name="Sonavane S."/>
            <person name="Akerstrom W."/>
            <person name="Nylinder S."/>
            <person name="Hedman E."/>
            <person name="Kallberg Y."/>
        </authorList>
    </citation>
    <scope>NUCLEOTIDE SEQUENCE [LARGE SCALE GENOMIC DNA]</scope>
</reference>
<accession>A0AAV2BZP1</accession>
<sequence>MERSMDLSLEIKIKAFHSNKTEILKYTSMKKSSYTDWNATFSVSVFPDGVNKGTEGWLVILPNVKFKGQISFHNTVLSWIVSIIDANETSIIPRLFTKIEYDKEIHAGNLSDRDLSHAKYLKRSYILNQKDEFLTEGVLTLRCKIFLSWYGVLLKFPRWRMQNKQRSSFGERFSSMFQLNRSNNSYEVNTFTVSDVASDLSQGKPPSESIEGSTDNTENIWTFVTSTDKFRLSLDKRKNTAGFRLQETSPVMESHVKVAIEERKEKRIEIPSLDSETFRIILFFLMYEVLYEFGFYQLINVYKFSYLFEMENLQRRCAEELVKDVKPESLLEKELDGIANIYSDKYLSEILHNRRRTDDFLGSPCRDFFYSMPQSVFSKKGSEVGNSGDTFKVFDLTDDFSKLEQRYLFAEYVRCPRVYRKPQTELIEHNISLDENVWIFATSTDWFRLSLEKRKDSFGIRLLKASPEIRRKVNNVKAERKNRVELPEVDGKTFILVLFFLKSGTLYEFEFDELFKVYKFSYSYKMNYLQRRCAEVMFEEVNPKSFLGRELEAIAYTYSDKYLSHLLYNQHRGYFQGRCTEIISDDKECAIFFGIELSSLSIAYSDKYLSHQNREVMQIWSFKELVGLILQPFPIRNRVETDSSSDNFTDFDFIHDFCKSWIELNEDSTNITEHIWIFDTPTERFFLSLDERKDTLGTRFLKASPVIREYVEFLFGGREENYIALPKTDSETCKRVLYFLRFGEILQSRFQELVRVYTFSNFYQMEELQKRCVDLMVEDVKPKSLLEEVLEIIAVRFYDNYLSERLLDRRGENSESYFPPLRVDDTPLSDCYR</sequence>